<protein>
    <submittedName>
        <fullName evidence="1">Uncharacterized protein</fullName>
    </submittedName>
</protein>
<accession>A0AAD1YTY1</accession>
<evidence type="ECO:0000313" key="2">
    <source>
        <dbReference type="Proteomes" id="UP000834106"/>
    </source>
</evidence>
<dbReference type="AlphaFoldDB" id="A0AAD1YTY1"/>
<reference evidence="1" key="1">
    <citation type="submission" date="2023-05" db="EMBL/GenBank/DDBJ databases">
        <authorList>
            <person name="Huff M."/>
        </authorList>
    </citation>
    <scope>NUCLEOTIDE SEQUENCE</scope>
</reference>
<name>A0AAD1YTY1_9LAMI</name>
<keyword evidence="2" id="KW-1185">Reference proteome</keyword>
<gene>
    <name evidence="1" type="ORF">FPE_LOCUS4856</name>
</gene>
<organism evidence="1 2">
    <name type="scientific">Fraxinus pennsylvanica</name>
    <dbReference type="NCBI Taxonomy" id="56036"/>
    <lineage>
        <taxon>Eukaryota</taxon>
        <taxon>Viridiplantae</taxon>
        <taxon>Streptophyta</taxon>
        <taxon>Embryophyta</taxon>
        <taxon>Tracheophyta</taxon>
        <taxon>Spermatophyta</taxon>
        <taxon>Magnoliopsida</taxon>
        <taxon>eudicotyledons</taxon>
        <taxon>Gunneridae</taxon>
        <taxon>Pentapetalae</taxon>
        <taxon>asterids</taxon>
        <taxon>lamiids</taxon>
        <taxon>Lamiales</taxon>
        <taxon>Oleaceae</taxon>
        <taxon>Oleeae</taxon>
        <taxon>Fraxinus</taxon>
    </lineage>
</organism>
<sequence>MIIKKRNNKITVHLLHPLFPPPLLHQHPNHLLLHPIAAAAAKSVTANNNHYHKLCVSNPPSNPRSRCCTSKATSFSHFSSLQTRSTTFSLPIFATISATIFSTSHPPSPSHPNHSNTAPISDLNHYRTTRMASSEADSHLNIVLVPALDKIIKNASFHFLLRKGGFQQSLQRNSSSRSSSPVI</sequence>
<dbReference type="EMBL" id="OU503038">
    <property type="protein sequence ID" value="CAI9757426.1"/>
    <property type="molecule type" value="Genomic_DNA"/>
</dbReference>
<evidence type="ECO:0000313" key="1">
    <source>
        <dbReference type="EMBL" id="CAI9757426.1"/>
    </source>
</evidence>
<dbReference type="Proteomes" id="UP000834106">
    <property type="component" value="Chromosome 3"/>
</dbReference>
<proteinExistence type="predicted"/>